<dbReference type="AlphaFoldDB" id="A0A974Y2P7"/>
<dbReference type="Pfam" id="PF09546">
    <property type="entry name" value="Spore_III_AE"/>
    <property type="match status" value="1"/>
</dbReference>
<evidence type="ECO:0000313" key="2">
    <source>
        <dbReference type="EMBL" id="QSZ26514.1"/>
    </source>
</evidence>
<dbReference type="KEGG" id="aaut:ACETAC_06220"/>
<dbReference type="Proteomes" id="UP000671913">
    <property type="component" value="Chromosome"/>
</dbReference>
<keyword evidence="1" id="KW-0472">Membrane</keyword>
<feature type="transmembrane region" description="Helical" evidence="1">
    <location>
        <begin position="168"/>
        <end position="191"/>
    </location>
</feature>
<feature type="transmembrane region" description="Helical" evidence="1">
    <location>
        <begin position="98"/>
        <end position="115"/>
    </location>
</feature>
<feature type="transmembrane region" description="Helical" evidence="1">
    <location>
        <begin position="241"/>
        <end position="262"/>
    </location>
</feature>
<sequence length="387" mass="41656">MRKSIILITILILLTVSIKVVYADDNLDIKSQIQGVDTHEIDSLLNGINDKNGNIMPVTNIKTYITNMLSGKQTFNIKDIFNNILNLFFKEISSSIKLLIQLIILAIISAVLTNIEGSFEREGISQIAFISIYAVLIIIAIKSFMGALTIGGDTINSMVDFMQAVLPMLITMLVSVGAMVSASFFQPAVILAVEFTAQIIRDFVFPAILFMTVIKIVSNISDKFSLNKLADFIKTVCTGSLSILLSIFLGIITIQGLTSSIADGVLSRTAKYAVGTFLPVIGGILSESIDAIIGASFLIKGAVGTFGLIAIIMISALPLIKLMVLLIIYKLSAALVEPIADKKIVAFLSDLSMSITYIFAALASVTLMMFLSITAVISAASVSVMMR</sequence>
<keyword evidence="1" id="KW-1133">Transmembrane helix</keyword>
<feature type="transmembrane region" description="Helical" evidence="1">
    <location>
        <begin position="305"/>
        <end position="332"/>
    </location>
</feature>
<name>A0A974Y2P7_9THEO</name>
<protein>
    <submittedName>
        <fullName evidence="2">Stage III sporulation protein AE</fullName>
    </submittedName>
</protein>
<proteinExistence type="predicted"/>
<dbReference type="InterPro" id="IPR014194">
    <property type="entry name" value="Spore_III_AE"/>
</dbReference>
<gene>
    <name evidence="2" type="primary">spoIIIAE</name>
    <name evidence="2" type="ORF">ACETAC_06220</name>
</gene>
<dbReference type="RefSeq" id="WP_284679187.1">
    <property type="nucleotide sequence ID" value="NZ_CP060096.1"/>
</dbReference>
<feature type="transmembrane region" description="Helical" evidence="1">
    <location>
        <begin position="274"/>
        <end position="299"/>
    </location>
</feature>
<evidence type="ECO:0000313" key="3">
    <source>
        <dbReference type="Proteomes" id="UP000671913"/>
    </source>
</evidence>
<accession>A0A974Y2P7</accession>
<dbReference type="EMBL" id="CP060096">
    <property type="protein sequence ID" value="QSZ26514.1"/>
    <property type="molecule type" value="Genomic_DNA"/>
</dbReference>
<evidence type="ECO:0000256" key="1">
    <source>
        <dbReference type="SAM" id="Phobius"/>
    </source>
</evidence>
<reference evidence="2" key="1">
    <citation type="submission" date="2020-08" db="EMBL/GenBank/DDBJ databases">
        <title>Genomic insights into the carbon and energy metabolism of the first obligate autotrophic acetogenic bacterium Aceticella autotrophica gen. nov., sp. nov.</title>
        <authorList>
            <person name="Toshchakov S.V."/>
            <person name="Elcheninov A.G."/>
            <person name="Kublanov I.V."/>
            <person name="Frolov E.N."/>
            <person name="Lebedinsky A.V."/>
        </authorList>
    </citation>
    <scope>NUCLEOTIDE SEQUENCE</scope>
    <source>
        <strain evidence="2">3443-3Ac</strain>
    </source>
</reference>
<keyword evidence="1" id="KW-0812">Transmembrane</keyword>
<organism evidence="2 3">
    <name type="scientific">Aceticella autotrophica</name>
    <dbReference type="NCBI Taxonomy" id="2755338"/>
    <lineage>
        <taxon>Bacteria</taxon>
        <taxon>Bacillati</taxon>
        <taxon>Bacillota</taxon>
        <taxon>Clostridia</taxon>
        <taxon>Thermoanaerobacterales</taxon>
        <taxon>Thermoanaerobacteraceae</taxon>
        <taxon>Aceticella</taxon>
    </lineage>
</organism>
<feature type="transmembrane region" description="Helical" evidence="1">
    <location>
        <begin position="127"/>
        <end position="148"/>
    </location>
</feature>
<feature type="transmembrane region" description="Helical" evidence="1">
    <location>
        <begin position="203"/>
        <end position="221"/>
    </location>
</feature>
<keyword evidence="3" id="KW-1185">Reference proteome</keyword>
<dbReference type="NCBIfam" id="TIGR02829">
    <property type="entry name" value="spore_III_AE"/>
    <property type="match status" value="1"/>
</dbReference>